<organism evidence="2 3">
    <name type="scientific">Rhodocollybia butyracea</name>
    <dbReference type="NCBI Taxonomy" id="206335"/>
    <lineage>
        <taxon>Eukaryota</taxon>
        <taxon>Fungi</taxon>
        <taxon>Dikarya</taxon>
        <taxon>Basidiomycota</taxon>
        <taxon>Agaricomycotina</taxon>
        <taxon>Agaricomycetes</taxon>
        <taxon>Agaricomycetidae</taxon>
        <taxon>Agaricales</taxon>
        <taxon>Marasmiineae</taxon>
        <taxon>Omphalotaceae</taxon>
        <taxon>Rhodocollybia</taxon>
    </lineage>
</organism>
<evidence type="ECO:0000313" key="3">
    <source>
        <dbReference type="Proteomes" id="UP000772434"/>
    </source>
</evidence>
<accession>A0A9P5Q8W1</accession>
<protein>
    <submittedName>
        <fullName evidence="2">Uncharacterized protein</fullName>
    </submittedName>
</protein>
<dbReference type="EMBL" id="JADNRY010000003">
    <property type="protein sequence ID" value="KAF9077693.1"/>
    <property type="molecule type" value="Genomic_DNA"/>
</dbReference>
<keyword evidence="1" id="KW-0812">Transmembrane</keyword>
<keyword evidence="1" id="KW-1133">Transmembrane helix</keyword>
<feature type="transmembrane region" description="Helical" evidence="1">
    <location>
        <begin position="130"/>
        <end position="148"/>
    </location>
</feature>
<evidence type="ECO:0000256" key="1">
    <source>
        <dbReference type="SAM" id="Phobius"/>
    </source>
</evidence>
<dbReference type="Proteomes" id="UP000772434">
    <property type="component" value="Unassembled WGS sequence"/>
</dbReference>
<name>A0A9P5Q8W1_9AGAR</name>
<gene>
    <name evidence="2" type="ORF">BDP27DRAFT_485203</name>
</gene>
<keyword evidence="3" id="KW-1185">Reference proteome</keyword>
<evidence type="ECO:0000313" key="2">
    <source>
        <dbReference type="EMBL" id="KAF9077693.1"/>
    </source>
</evidence>
<keyword evidence="1" id="KW-0472">Membrane</keyword>
<sequence>MGFNLRRALSRTAKTILAKAAEPAVIYFSLAAAPLAAQAAQAGQAVVEEATVAAVPVGQDALVHIAEHIKVAKEAVSPYAAQAGETIVKGAKAAGDSMGPKIGEAIKSVGKRVSAAAVAIKPYTKDMHPAVPIFFGVTVAIGVIYLVYRYVVPAVLRIVGFSGKGVVAVLQQAYKRVSETSRREVCSLVHNPSQWEAFFLFLLLVPLQLQGLEV</sequence>
<proteinExistence type="predicted"/>
<comment type="caution">
    <text evidence="2">The sequence shown here is derived from an EMBL/GenBank/DDBJ whole genome shotgun (WGS) entry which is preliminary data.</text>
</comment>
<reference evidence="2" key="1">
    <citation type="submission" date="2020-11" db="EMBL/GenBank/DDBJ databases">
        <authorList>
            <consortium name="DOE Joint Genome Institute"/>
            <person name="Ahrendt S."/>
            <person name="Riley R."/>
            <person name="Andreopoulos W."/>
            <person name="Labutti K."/>
            <person name="Pangilinan J."/>
            <person name="Ruiz-Duenas F.J."/>
            <person name="Barrasa J.M."/>
            <person name="Sanchez-Garcia M."/>
            <person name="Camarero S."/>
            <person name="Miyauchi S."/>
            <person name="Serrano A."/>
            <person name="Linde D."/>
            <person name="Babiker R."/>
            <person name="Drula E."/>
            <person name="Ayuso-Fernandez I."/>
            <person name="Pacheco R."/>
            <person name="Padilla G."/>
            <person name="Ferreira P."/>
            <person name="Barriuso J."/>
            <person name="Kellner H."/>
            <person name="Castanera R."/>
            <person name="Alfaro M."/>
            <person name="Ramirez L."/>
            <person name="Pisabarro A.G."/>
            <person name="Kuo A."/>
            <person name="Tritt A."/>
            <person name="Lipzen A."/>
            <person name="He G."/>
            <person name="Yan M."/>
            <person name="Ng V."/>
            <person name="Cullen D."/>
            <person name="Martin F."/>
            <person name="Rosso M.-N."/>
            <person name="Henrissat B."/>
            <person name="Hibbett D."/>
            <person name="Martinez A.T."/>
            <person name="Grigoriev I.V."/>
        </authorList>
    </citation>
    <scope>NUCLEOTIDE SEQUENCE</scope>
    <source>
        <strain evidence="2">AH 40177</strain>
    </source>
</reference>
<dbReference type="AlphaFoldDB" id="A0A9P5Q8W1"/>